<feature type="non-terminal residue" evidence="7">
    <location>
        <position position="132"/>
    </location>
</feature>
<protein>
    <submittedName>
        <fullName evidence="7">RNA-binding protein 25-like</fullName>
    </submittedName>
</protein>
<dbReference type="AlphaFoldDB" id="A0A392QLR5"/>
<evidence type="ECO:0000256" key="2">
    <source>
        <dbReference type="ARBA" id="ARBA00022728"/>
    </source>
</evidence>
<dbReference type="SUPFAM" id="SSF54928">
    <property type="entry name" value="RNA-binding domain, RBD"/>
    <property type="match status" value="1"/>
</dbReference>
<keyword evidence="4" id="KW-0694">RNA-binding</keyword>
<dbReference type="CDD" id="cd00590">
    <property type="entry name" value="RRM_SF"/>
    <property type="match status" value="1"/>
</dbReference>
<feature type="compositionally biased region" description="Basic and acidic residues" evidence="5">
    <location>
        <begin position="1"/>
        <end position="13"/>
    </location>
</feature>
<name>A0A392QLR5_9FABA</name>
<accession>A0A392QLR5</accession>
<evidence type="ECO:0000313" key="7">
    <source>
        <dbReference type="EMBL" id="MCI24899.1"/>
    </source>
</evidence>
<evidence type="ECO:0000256" key="4">
    <source>
        <dbReference type="PROSITE-ProRule" id="PRU00176"/>
    </source>
</evidence>
<keyword evidence="2" id="KW-0747">Spliceosome</keyword>
<feature type="region of interest" description="Disordered" evidence="5">
    <location>
        <begin position="1"/>
        <end position="21"/>
    </location>
</feature>
<dbReference type="GO" id="GO:0003723">
    <property type="term" value="F:RNA binding"/>
    <property type="evidence" value="ECO:0007669"/>
    <property type="project" value="UniProtKB-UniRule"/>
</dbReference>
<evidence type="ECO:0000259" key="6">
    <source>
        <dbReference type="PROSITE" id="PS50102"/>
    </source>
</evidence>
<dbReference type="GO" id="GO:0008380">
    <property type="term" value="P:RNA splicing"/>
    <property type="evidence" value="ECO:0007669"/>
    <property type="project" value="UniProtKB-KW"/>
</dbReference>
<dbReference type="Pfam" id="PF00076">
    <property type="entry name" value="RRM_1"/>
    <property type="match status" value="1"/>
</dbReference>
<evidence type="ECO:0000256" key="3">
    <source>
        <dbReference type="ARBA" id="ARBA00023187"/>
    </source>
</evidence>
<dbReference type="InterPro" id="IPR035979">
    <property type="entry name" value="RBD_domain_sf"/>
</dbReference>
<evidence type="ECO:0000313" key="8">
    <source>
        <dbReference type="Proteomes" id="UP000265520"/>
    </source>
</evidence>
<dbReference type="Gene3D" id="3.30.70.330">
    <property type="match status" value="1"/>
</dbReference>
<evidence type="ECO:0000256" key="1">
    <source>
        <dbReference type="ARBA" id="ARBA00022664"/>
    </source>
</evidence>
<organism evidence="7 8">
    <name type="scientific">Trifolium medium</name>
    <dbReference type="NCBI Taxonomy" id="97028"/>
    <lineage>
        <taxon>Eukaryota</taxon>
        <taxon>Viridiplantae</taxon>
        <taxon>Streptophyta</taxon>
        <taxon>Embryophyta</taxon>
        <taxon>Tracheophyta</taxon>
        <taxon>Spermatophyta</taxon>
        <taxon>Magnoliopsida</taxon>
        <taxon>eudicotyledons</taxon>
        <taxon>Gunneridae</taxon>
        <taxon>Pentapetalae</taxon>
        <taxon>rosids</taxon>
        <taxon>fabids</taxon>
        <taxon>Fabales</taxon>
        <taxon>Fabaceae</taxon>
        <taxon>Papilionoideae</taxon>
        <taxon>50 kb inversion clade</taxon>
        <taxon>NPAAA clade</taxon>
        <taxon>Hologalegina</taxon>
        <taxon>IRL clade</taxon>
        <taxon>Trifolieae</taxon>
        <taxon>Trifolium</taxon>
    </lineage>
</organism>
<dbReference type="InterPro" id="IPR000504">
    <property type="entry name" value="RRM_dom"/>
</dbReference>
<dbReference type="InterPro" id="IPR012677">
    <property type="entry name" value="Nucleotide-bd_a/b_plait_sf"/>
</dbReference>
<dbReference type="InterPro" id="IPR050907">
    <property type="entry name" value="SRSF"/>
</dbReference>
<feature type="domain" description="RRM" evidence="6">
    <location>
        <begin position="37"/>
        <end position="114"/>
    </location>
</feature>
<comment type="caution">
    <text evidence="7">The sequence shown here is derived from an EMBL/GenBank/DDBJ whole genome shotgun (WGS) entry which is preliminary data.</text>
</comment>
<dbReference type="SMART" id="SM00360">
    <property type="entry name" value="RRM"/>
    <property type="match status" value="1"/>
</dbReference>
<evidence type="ECO:0000256" key="5">
    <source>
        <dbReference type="SAM" id="MobiDB-lite"/>
    </source>
</evidence>
<dbReference type="GO" id="GO:0005681">
    <property type="term" value="C:spliceosomal complex"/>
    <property type="evidence" value="ECO:0007669"/>
    <property type="project" value="UniProtKB-KW"/>
</dbReference>
<keyword evidence="1" id="KW-0507">mRNA processing</keyword>
<dbReference type="PANTHER" id="PTHR23147">
    <property type="entry name" value="SERINE/ARGININE RICH SPLICING FACTOR"/>
    <property type="match status" value="1"/>
</dbReference>
<sequence length="132" mass="15855">MRERVERETERGTRGRSRGFSKQKHHGYIHRVDQDCISFFISNFPEDCSSEDLWEEFARFGRVADVFIPKKVDKWGRRFGFVKYKEVKEMEVLLSSLQDVWIGSFKLRVNKSRFVRNEERRRSDTSSKPVQM</sequence>
<dbReference type="Proteomes" id="UP000265520">
    <property type="component" value="Unassembled WGS sequence"/>
</dbReference>
<dbReference type="PROSITE" id="PS50102">
    <property type="entry name" value="RRM"/>
    <property type="match status" value="1"/>
</dbReference>
<proteinExistence type="predicted"/>
<keyword evidence="3" id="KW-0508">mRNA splicing</keyword>
<reference evidence="7 8" key="1">
    <citation type="journal article" date="2018" name="Front. Plant Sci.">
        <title>Red Clover (Trifolium pratense) and Zigzag Clover (T. medium) - A Picture of Genomic Similarities and Differences.</title>
        <authorList>
            <person name="Dluhosova J."/>
            <person name="Istvanek J."/>
            <person name="Nedelnik J."/>
            <person name="Repkova J."/>
        </authorList>
    </citation>
    <scope>NUCLEOTIDE SEQUENCE [LARGE SCALE GENOMIC DNA]</scope>
    <source>
        <strain evidence="8">cv. 10/8</strain>
        <tissue evidence="7">Leaf</tissue>
    </source>
</reference>
<dbReference type="EMBL" id="LXQA010144193">
    <property type="protein sequence ID" value="MCI24899.1"/>
    <property type="molecule type" value="Genomic_DNA"/>
</dbReference>
<dbReference type="GO" id="GO:0006397">
    <property type="term" value="P:mRNA processing"/>
    <property type="evidence" value="ECO:0007669"/>
    <property type="project" value="UniProtKB-KW"/>
</dbReference>
<keyword evidence="8" id="KW-1185">Reference proteome</keyword>